<keyword evidence="2" id="KW-1185">Reference proteome</keyword>
<name>A0ACC2D8F3_DIPCM</name>
<dbReference type="EMBL" id="CM055098">
    <property type="protein sequence ID" value="KAJ7550601.1"/>
    <property type="molecule type" value="Genomic_DNA"/>
</dbReference>
<protein>
    <submittedName>
        <fullName evidence="1">Uncharacterized protein</fullName>
    </submittedName>
</protein>
<organism evidence="1 2">
    <name type="scientific">Diphasiastrum complanatum</name>
    <name type="common">Issler's clubmoss</name>
    <name type="synonym">Lycopodium complanatum</name>
    <dbReference type="NCBI Taxonomy" id="34168"/>
    <lineage>
        <taxon>Eukaryota</taxon>
        <taxon>Viridiplantae</taxon>
        <taxon>Streptophyta</taxon>
        <taxon>Embryophyta</taxon>
        <taxon>Tracheophyta</taxon>
        <taxon>Lycopodiopsida</taxon>
        <taxon>Lycopodiales</taxon>
        <taxon>Lycopodiaceae</taxon>
        <taxon>Lycopodioideae</taxon>
        <taxon>Diphasiastrum</taxon>
    </lineage>
</organism>
<proteinExistence type="predicted"/>
<accession>A0ACC2D8F3</accession>
<reference evidence="2" key="1">
    <citation type="journal article" date="2024" name="Proc. Natl. Acad. Sci. U.S.A.">
        <title>Extraordinary preservation of gene collinearity over three hundred million years revealed in homosporous lycophytes.</title>
        <authorList>
            <person name="Li C."/>
            <person name="Wickell D."/>
            <person name="Kuo L.Y."/>
            <person name="Chen X."/>
            <person name="Nie B."/>
            <person name="Liao X."/>
            <person name="Peng D."/>
            <person name="Ji J."/>
            <person name="Jenkins J."/>
            <person name="Williams M."/>
            <person name="Shu S."/>
            <person name="Plott C."/>
            <person name="Barry K."/>
            <person name="Rajasekar S."/>
            <person name="Grimwood J."/>
            <person name="Han X."/>
            <person name="Sun S."/>
            <person name="Hou Z."/>
            <person name="He W."/>
            <person name="Dai G."/>
            <person name="Sun C."/>
            <person name="Schmutz J."/>
            <person name="Leebens-Mack J.H."/>
            <person name="Li F.W."/>
            <person name="Wang L."/>
        </authorList>
    </citation>
    <scope>NUCLEOTIDE SEQUENCE [LARGE SCALE GENOMIC DNA]</scope>
    <source>
        <strain evidence="2">cv. PW_Plant_1</strain>
    </source>
</reference>
<gene>
    <name evidence="1" type="ORF">O6H91_07G108700</name>
</gene>
<dbReference type="Proteomes" id="UP001162992">
    <property type="component" value="Chromosome 7"/>
</dbReference>
<evidence type="ECO:0000313" key="2">
    <source>
        <dbReference type="Proteomes" id="UP001162992"/>
    </source>
</evidence>
<evidence type="ECO:0000313" key="1">
    <source>
        <dbReference type="EMBL" id="KAJ7550601.1"/>
    </source>
</evidence>
<comment type="caution">
    <text evidence="1">The sequence shown here is derived from an EMBL/GenBank/DDBJ whole genome shotgun (WGS) entry which is preliminary data.</text>
</comment>
<sequence>MLAPFESVMLERGVVAIVDEEYCSPCGRNFFMARNVFKFGLSCGIDVKDEEGKLVYQVDRWGASPGQKKVIRDASRTILLSLNCKTKWNDEWVAYRDHESKNTEIFRMTPRATGQLSKKCKMCMRRTVAENAEKEIFEMKKRSFFARNYTVFHGENIIAEVRSFSWHYLFTLSIQELD</sequence>